<feature type="compositionally biased region" description="Low complexity" evidence="2">
    <location>
        <begin position="27"/>
        <end position="44"/>
    </location>
</feature>
<dbReference type="PANTHER" id="PTHR14778">
    <property type="entry name" value="KINETOCHORE-ASSOCIATED PROTEIN DSN1 HOMOLOG"/>
    <property type="match status" value="1"/>
</dbReference>
<reference evidence="3 4" key="1">
    <citation type="submission" date="2023-08" db="EMBL/GenBank/DDBJ databases">
        <title>Black Yeasts Isolated from many extreme environments.</title>
        <authorList>
            <person name="Coleine C."/>
            <person name="Stajich J.E."/>
            <person name="Selbmann L."/>
        </authorList>
    </citation>
    <scope>NUCLEOTIDE SEQUENCE [LARGE SCALE GENOMIC DNA]</scope>
    <source>
        <strain evidence="3 4">CCFEE 5885</strain>
    </source>
</reference>
<feature type="compositionally biased region" description="Polar residues" evidence="2">
    <location>
        <begin position="266"/>
        <end position="275"/>
    </location>
</feature>
<evidence type="ECO:0000313" key="3">
    <source>
        <dbReference type="EMBL" id="KAK5079645.1"/>
    </source>
</evidence>
<comment type="caution">
    <text evidence="3">The sequence shown here is derived from an EMBL/GenBank/DDBJ whole genome shotgun (WGS) entry which is preliminary data.</text>
</comment>
<feature type="region of interest" description="Disordered" evidence="2">
    <location>
        <begin position="239"/>
        <end position="279"/>
    </location>
</feature>
<feature type="compositionally biased region" description="Basic and acidic residues" evidence="2">
    <location>
        <begin position="241"/>
        <end position="254"/>
    </location>
</feature>
<feature type="coiled-coil region" evidence="1">
    <location>
        <begin position="370"/>
        <end position="397"/>
    </location>
</feature>
<dbReference type="Proteomes" id="UP001345013">
    <property type="component" value="Unassembled WGS sequence"/>
</dbReference>
<evidence type="ECO:0000256" key="1">
    <source>
        <dbReference type="SAM" id="Coils"/>
    </source>
</evidence>
<dbReference type="Pfam" id="PF08202">
    <property type="entry name" value="MIS13"/>
    <property type="match status" value="1"/>
</dbReference>
<name>A0ABR0JZW5_9EURO</name>
<dbReference type="PANTHER" id="PTHR14778:SF2">
    <property type="entry name" value="KINETOCHORE-ASSOCIATED PROTEIN DSN1 HOMOLOG"/>
    <property type="match status" value="1"/>
</dbReference>
<sequence>MSHMQSGSRRHSARLQQKEESNQPISAATTNGTNGMNGATATTTKVQTSAANTRKRKSNYDEEDDGFVFSRVKKKRPRVSANVQPEAPQPLSALPEIETTAIPSPRNAERSSKQRSDEQNVAPAVPPKKRKRMSFSTPGAKGQQPVRRSKRLSTEAQEDRGSPVGNSAQELRPQKMRQNKAEKHKPPADQNEALPQEQAKHNSTLLSEGAPPTMVPPDQTHSSTKISLPFADTPVISRNKAMREGKSGKGERRSSLGLRGRRASSLIDSGTSNALPHTEVEPQDFYKHIESDLMEPRRMRQLLTWCATRAMHPKPQGTNFEEASARSAARVIEEELLKDLANKSELSDWFIREDAPEPVVPLPEKPNPKNTQNAEKIAELEEQIRRLRSEKDALEALLRPPSILDLPTRENDSDSDVNLEALSESDADILRSLNSNANLSADIASRVNKVTSDLGPAVDIFADGVHKINHYRMGGDGIASQRNWLTEKEQEEGKHSVWRTTGVLAAT</sequence>
<gene>
    <name evidence="3" type="ORF">LTR24_009073</name>
</gene>
<evidence type="ECO:0008006" key="5">
    <source>
        <dbReference type="Google" id="ProtNLM"/>
    </source>
</evidence>
<dbReference type="InterPro" id="IPR013218">
    <property type="entry name" value="Dsn1/Mis13"/>
</dbReference>
<protein>
    <recommendedName>
        <fullName evidence="5">Kinetochore protein mis13</fullName>
    </recommendedName>
</protein>
<proteinExistence type="predicted"/>
<feature type="compositionally biased region" description="Basic and acidic residues" evidence="2">
    <location>
        <begin position="107"/>
        <end position="118"/>
    </location>
</feature>
<evidence type="ECO:0000256" key="2">
    <source>
        <dbReference type="SAM" id="MobiDB-lite"/>
    </source>
</evidence>
<feature type="region of interest" description="Disordered" evidence="2">
    <location>
        <begin position="1"/>
        <end position="225"/>
    </location>
</feature>
<organism evidence="3 4">
    <name type="scientific">Lithohypha guttulata</name>
    <dbReference type="NCBI Taxonomy" id="1690604"/>
    <lineage>
        <taxon>Eukaryota</taxon>
        <taxon>Fungi</taxon>
        <taxon>Dikarya</taxon>
        <taxon>Ascomycota</taxon>
        <taxon>Pezizomycotina</taxon>
        <taxon>Eurotiomycetes</taxon>
        <taxon>Chaetothyriomycetidae</taxon>
        <taxon>Chaetothyriales</taxon>
        <taxon>Trichomeriaceae</taxon>
        <taxon>Lithohypha</taxon>
    </lineage>
</organism>
<accession>A0ABR0JZW5</accession>
<dbReference type="EMBL" id="JAVRRG010000180">
    <property type="protein sequence ID" value="KAK5079645.1"/>
    <property type="molecule type" value="Genomic_DNA"/>
</dbReference>
<keyword evidence="4" id="KW-1185">Reference proteome</keyword>
<evidence type="ECO:0000313" key="4">
    <source>
        <dbReference type="Proteomes" id="UP001345013"/>
    </source>
</evidence>
<keyword evidence="1" id="KW-0175">Coiled coil</keyword>